<dbReference type="EMBL" id="CZPT02001851">
    <property type="protein sequence ID" value="SCU72373.1"/>
    <property type="molecule type" value="Genomic_DNA"/>
</dbReference>
<evidence type="ECO:0000256" key="1">
    <source>
        <dbReference type="SAM" id="Phobius"/>
    </source>
</evidence>
<comment type="caution">
    <text evidence="3">The sequence shown here is derived from an EMBL/GenBank/DDBJ whole genome shotgun (WGS) entry which is preliminary data.</text>
</comment>
<evidence type="ECO:0000256" key="2">
    <source>
        <dbReference type="SAM" id="SignalP"/>
    </source>
</evidence>
<keyword evidence="4" id="KW-1185">Reference proteome</keyword>
<accession>A0A1G4IIV1</accession>
<keyword evidence="1" id="KW-0472">Membrane</keyword>
<protein>
    <submittedName>
        <fullName evidence="3">Uncharacterized protein</fullName>
    </submittedName>
</protein>
<keyword evidence="1" id="KW-0812">Transmembrane</keyword>
<proteinExistence type="predicted"/>
<dbReference type="AlphaFoldDB" id="A0A1G4IIV1"/>
<organism evidence="3 4">
    <name type="scientific">Trypanosoma equiperdum</name>
    <dbReference type="NCBI Taxonomy" id="5694"/>
    <lineage>
        <taxon>Eukaryota</taxon>
        <taxon>Discoba</taxon>
        <taxon>Euglenozoa</taxon>
        <taxon>Kinetoplastea</taxon>
        <taxon>Metakinetoplastina</taxon>
        <taxon>Trypanosomatida</taxon>
        <taxon>Trypanosomatidae</taxon>
        <taxon>Trypanosoma</taxon>
    </lineage>
</organism>
<sequence>MLLLQTLMLMGVSILGGALPSSCTQCTSVNESNRWCPVDMTCETQGDCSCGGTACLNFTDCFLQEVSCGDCIKNGGLFCPTMEGGIACVFPNTTAPGSSCISELSMCPDDVGDQVFLSWVLGCGALAVIASLIVGLKVS</sequence>
<keyword evidence="1" id="KW-1133">Transmembrane helix</keyword>
<dbReference type="VEuPathDB" id="TriTrypDB:TEOVI_000394900"/>
<evidence type="ECO:0000313" key="3">
    <source>
        <dbReference type="EMBL" id="SCU72373.1"/>
    </source>
</evidence>
<feature type="signal peptide" evidence="2">
    <location>
        <begin position="1"/>
        <end position="18"/>
    </location>
</feature>
<feature type="chain" id="PRO_5009235566" evidence="2">
    <location>
        <begin position="19"/>
        <end position="139"/>
    </location>
</feature>
<gene>
    <name evidence="3" type="ORF">TEOVI_000394900</name>
</gene>
<dbReference type="GeneID" id="92377889"/>
<dbReference type="Proteomes" id="UP000195570">
    <property type="component" value="Unassembled WGS sequence"/>
</dbReference>
<reference evidence="3" key="1">
    <citation type="submission" date="2016-09" db="EMBL/GenBank/DDBJ databases">
        <authorList>
            <person name="Hebert L."/>
            <person name="Moumen B."/>
        </authorList>
    </citation>
    <scope>NUCLEOTIDE SEQUENCE [LARGE SCALE GENOMIC DNA]</scope>
    <source>
        <strain evidence="3">OVI</strain>
    </source>
</reference>
<evidence type="ECO:0000313" key="4">
    <source>
        <dbReference type="Proteomes" id="UP000195570"/>
    </source>
</evidence>
<dbReference type="RefSeq" id="XP_067082880.1">
    <property type="nucleotide sequence ID" value="XM_067226779.1"/>
</dbReference>
<feature type="transmembrane region" description="Helical" evidence="1">
    <location>
        <begin position="116"/>
        <end position="136"/>
    </location>
</feature>
<keyword evidence="2" id="KW-0732">Signal</keyword>
<name>A0A1G4IIV1_TRYEQ</name>